<dbReference type="InterPro" id="IPR012338">
    <property type="entry name" value="Beta-lactam/transpept-like"/>
</dbReference>
<comment type="caution">
    <text evidence="3">The sequence shown here is derived from an EMBL/GenBank/DDBJ whole genome shotgun (WGS) entry which is preliminary data.</text>
</comment>
<name>A0A7K1V6V9_9NOCA</name>
<organism evidence="3 4">
    <name type="scientific">Nocardia terrae</name>
    <dbReference type="NCBI Taxonomy" id="2675851"/>
    <lineage>
        <taxon>Bacteria</taxon>
        <taxon>Bacillati</taxon>
        <taxon>Actinomycetota</taxon>
        <taxon>Actinomycetes</taxon>
        <taxon>Mycobacteriales</taxon>
        <taxon>Nocardiaceae</taxon>
        <taxon>Nocardia</taxon>
    </lineage>
</organism>
<proteinExistence type="predicted"/>
<dbReference type="AlphaFoldDB" id="A0A7K1V6V9"/>
<keyword evidence="2" id="KW-0732">Signal</keyword>
<accession>A0A7K1V6V9</accession>
<dbReference type="InterPro" id="IPR000871">
    <property type="entry name" value="Beta-lactam_class-A"/>
</dbReference>
<gene>
    <name evidence="3" type="ORF">GPX89_33850</name>
</gene>
<dbReference type="PANTHER" id="PTHR35333:SF3">
    <property type="entry name" value="BETA-LACTAMASE-TYPE TRANSPEPTIDASE FOLD CONTAINING PROTEIN"/>
    <property type="match status" value="1"/>
</dbReference>
<dbReference type="PANTHER" id="PTHR35333">
    <property type="entry name" value="BETA-LACTAMASE"/>
    <property type="match status" value="1"/>
</dbReference>
<evidence type="ECO:0008006" key="5">
    <source>
        <dbReference type="Google" id="ProtNLM"/>
    </source>
</evidence>
<sequence length="291" mass="29810">MSTVACAALITGAALLSAPVAIADAHHPDTPAASPAPTPVAATQPSAPTPSAAQLAEQMQAAVEASSPGTQVGIDITDTTTGAVLVGLNTGQQFYTASVVKLLIALDALNTQGWQPDSATADEVTQMLSASDDDIADALWDANGGNDIVTRMADLIGLPGTQPPSDPTEWGETLTTPADVVTIYHYITTRVPAPSRTLLLTALNHADRIAADGTDQFFGIPDALTPDTWAVKQGWMTLDTSTTLDTTGLVGTSAQPDRYAVVILTSQPADTDWATGGAALTAALAPVRSIL</sequence>
<keyword evidence="4" id="KW-1185">Reference proteome</keyword>
<evidence type="ECO:0000256" key="2">
    <source>
        <dbReference type="SAM" id="SignalP"/>
    </source>
</evidence>
<dbReference type="GO" id="GO:0046677">
    <property type="term" value="P:response to antibiotic"/>
    <property type="evidence" value="ECO:0007669"/>
    <property type="project" value="InterPro"/>
</dbReference>
<feature type="region of interest" description="Disordered" evidence="1">
    <location>
        <begin position="27"/>
        <end position="50"/>
    </location>
</feature>
<protein>
    <recommendedName>
        <fullName evidence="5">Beta-lactamase class A</fullName>
    </recommendedName>
</protein>
<dbReference type="SUPFAM" id="SSF56601">
    <property type="entry name" value="beta-lactamase/transpeptidase-like"/>
    <property type="match status" value="1"/>
</dbReference>
<feature type="signal peptide" evidence="2">
    <location>
        <begin position="1"/>
        <end position="23"/>
    </location>
</feature>
<dbReference type="Gene3D" id="3.40.710.10">
    <property type="entry name" value="DD-peptidase/beta-lactamase superfamily"/>
    <property type="match status" value="1"/>
</dbReference>
<dbReference type="Proteomes" id="UP000466794">
    <property type="component" value="Unassembled WGS sequence"/>
</dbReference>
<dbReference type="RefSeq" id="WP_157391791.1">
    <property type="nucleotide sequence ID" value="NZ_WRPP01000008.1"/>
</dbReference>
<feature type="compositionally biased region" description="Low complexity" evidence="1">
    <location>
        <begin position="30"/>
        <end position="50"/>
    </location>
</feature>
<feature type="chain" id="PRO_5029810101" description="Beta-lactamase class A" evidence="2">
    <location>
        <begin position="24"/>
        <end position="291"/>
    </location>
</feature>
<evidence type="ECO:0000313" key="4">
    <source>
        <dbReference type="Proteomes" id="UP000466794"/>
    </source>
</evidence>
<evidence type="ECO:0000313" key="3">
    <source>
        <dbReference type="EMBL" id="MVU82209.1"/>
    </source>
</evidence>
<reference evidence="3 4" key="1">
    <citation type="submission" date="2019-12" db="EMBL/GenBank/DDBJ databases">
        <title>Nocardia sp. nov. ET3-3 isolated from soil.</title>
        <authorList>
            <person name="Kanchanasin P."/>
            <person name="Tanasupawat S."/>
            <person name="Yuki M."/>
            <person name="Kudo T."/>
        </authorList>
    </citation>
    <scope>NUCLEOTIDE SEQUENCE [LARGE SCALE GENOMIC DNA]</scope>
    <source>
        <strain evidence="3 4">ET3-3</strain>
    </source>
</reference>
<dbReference type="GO" id="GO:0030655">
    <property type="term" value="P:beta-lactam antibiotic catabolic process"/>
    <property type="evidence" value="ECO:0007669"/>
    <property type="project" value="InterPro"/>
</dbReference>
<dbReference type="EMBL" id="WRPP01000008">
    <property type="protein sequence ID" value="MVU82209.1"/>
    <property type="molecule type" value="Genomic_DNA"/>
</dbReference>
<evidence type="ECO:0000256" key="1">
    <source>
        <dbReference type="SAM" id="MobiDB-lite"/>
    </source>
</evidence>
<dbReference type="GO" id="GO:0008800">
    <property type="term" value="F:beta-lactamase activity"/>
    <property type="evidence" value="ECO:0007669"/>
    <property type="project" value="InterPro"/>
</dbReference>